<comment type="function">
    <text evidence="6">Involved in transcription antitermination. Required for transcription of ribosomal RNA (rRNA) genes. Binds specifically to the boxA antiterminator sequence of the ribosomal RNA (rrn) operons.</text>
</comment>
<dbReference type="STRING" id="1802115.A2756_01085"/>
<sequence length="307" mass="34103">MASRHLARSIAMQSLYEWDFNAHVKAKGVSLLELAPSDLGTIITRNIQEFGPGLEDKAFVGALVEGVLENRDKIDTVIEKAAPEWPLEQVAAVDRNILRIGLYELLYGNYKEVPPKVAINEAIELAKTFGGENSGKFINGVLGTVYREIGEPGKDDGPRKDLSPEELAQLPIEQKVGAVVYRKDSDDTYFALVHDVFGYWTLAKGSPEPDEEITAAVVRKIKEEIGVGTVTAEQKLGENEYIAQDPERGKVRRRVTYFLASTPDAELKLKISGGLDDVRWFSAEELDGLTMYDDVRGFFKKALEIIK</sequence>
<dbReference type="Gene3D" id="1.10.940.10">
    <property type="entry name" value="NusB-like"/>
    <property type="match status" value="1"/>
</dbReference>
<dbReference type="PANTHER" id="PTHR11078">
    <property type="entry name" value="N UTILIZATION SUBSTANCE PROTEIN B-RELATED"/>
    <property type="match status" value="1"/>
</dbReference>
<dbReference type="HAMAP" id="MF_00073">
    <property type="entry name" value="NusB"/>
    <property type="match status" value="1"/>
</dbReference>
<feature type="domain" description="Nudix hydrolase" evidence="7">
    <location>
        <begin position="171"/>
        <end position="307"/>
    </location>
</feature>
<dbReference type="Pfam" id="PF00293">
    <property type="entry name" value="NUDIX"/>
    <property type="match status" value="1"/>
</dbReference>
<dbReference type="GO" id="GO:0003723">
    <property type="term" value="F:RNA binding"/>
    <property type="evidence" value="ECO:0007669"/>
    <property type="project" value="UniProtKB-UniRule"/>
</dbReference>
<evidence type="ECO:0000259" key="7">
    <source>
        <dbReference type="PROSITE" id="PS51462"/>
    </source>
</evidence>
<dbReference type="PROSITE" id="PS51462">
    <property type="entry name" value="NUDIX"/>
    <property type="match status" value="1"/>
</dbReference>
<evidence type="ECO:0000256" key="4">
    <source>
        <dbReference type="ARBA" id="ARBA00023015"/>
    </source>
</evidence>
<keyword evidence="5 6" id="KW-0804">Transcription</keyword>
<dbReference type="InterPro" id="IPR011605">
    <property type="entry name" value="NusB_fam"/>
</dbReference>
<dbReference type="InterPro" id="IPR006027">
    <property type="entry name" value="NusB_RsmB_TIM44"/>
</dbReference>
<evidence type="ECO:0000256" key="6">
    <source>
        <dbReference type="HAMAP-Rule" id="MF_00073"/>
    </source>
</evidence>
<evidence type="ECO:0000256" key="2">
    <source>
        <dbReference type="ARBA" id="ARBA00022814"/>
    </source>
</evidence>
<protein>
    <recommendedName>
        <fullName evidence="6">Transcription antitermination protein NusB</fullName>
    </recommendedName>
    <alternativeName>
        <fullName evidence="6">Antitermination factor NusB</fullName>
    </alternativeName>
</protein>
<dbReference type="GO" id="GO:0031564">
    <property type="term" value="P:transcription antitermination"/>
    <property type="evidence" value="ECO:0007669"/>
    <property type="project" value="UniProtKB-KW"/>
</dbReference>
<dbReference type="NCBIfam" id="TIGR01951">
    <property type="entry name" value="nusB"/>
    <property type="match status" value="1"/>
</dbReference>
<dbReference type="InterPro" id="IPR000086">
    <property type="entry name" value="NUDIX_hydrolase_dom"/>
</dbReference>
<evidence type="ECO:0000256" key="3">
    <source>
        <dbReference type="ARBA" id="ARBA00022884"/>
    </source>
</evidence>
<organism evidence="8 9">
    <name type="scientific">Candidatus Ryanbacteria bacterium RIFCSPHIGHO2_01_FULL_48_27</name>
    <dbReference type="NCBI Taxonomy" id="1802115"/>
    <lineage>
        <taxon>Bacteria</taxon>
        <taxon>Candidatus Ryaniibacteriota</taxon>
    </lineage>
</organism>
<proteinExistence type="inferred from homology"/>
<reference evidence="8 9" key="1">
    <citation type="journal article" date="2016" name="Nat. Commun.">
        <title>Thousands of microbial genomes shed light on interconnected biogeochemical processes in an aquifer system.</title>
        <authorList>
            <person name="Anantharaman K."/>
            <person name="Brown C.T."/>
            <person name="Hug L.A."/>
            <person name="Sharon I."/>
            <person name="Castelle C.J."/>
            <person name="Probst A.J."/>
            <person name="Thomas B.C."/>
            <person name="Singh A."/>
            <person name="Wilkins M.J."/>
            <person name="Karaoz U."/>
            <person name="Brodie E.L."/>
            <person name="Williams K.H."/>
            <person name="Hubbard S.S."/>
            <person name="Banfield J.F."/>
        </authorList>
    </citation>
    <scope>NUCLEOTIDE SEQUENCE [LARGE SCALE GENOMIC DNA]</scope>
</reference>
<dbReference type="GO" id="GO:0006353">
    <property type="term" value="P:DNA-templated transcription termination"/>
    <property type="evidence" value="ECO:0007669"/>
    <property type="project" value="UniProtKB-UniRule"/>
</dbReference>
<dbReference type="Pfam" id="PF01029">
    <property type="entry name" value="NusB"/>
    <property type="match status" value="1"/>
</dbReference>
<evidence type="ECO:0000256" key="1">
    <source>
        <dbReference type="ARBA" id="ARBA00005952"/>
    </source>
</evidence>
<keyword evidence="2 6" id="KW-0889">Transcription antitermination</keyword>
<dbReference type="PANTHER" id="PTHR11078:SF3">
    <property type="entry name" value="ANTITERMINATION NUSB DOMAIN-CONTAINING PROTEIN"/>
    <property type="match status" value="1"/>
</dbReference>
<dbReference type="SUPFAM" id="SSF48013">
    <property type="entry name" value="NusB-like"/>
    <property type="match status" value="1"/>
</dbReference>
<comment type="similarity">
    <text evidence="1 6">Belongs to the NusB family.</text>
</comment>
<dbReference type="Proteomes" id="UP000177785">
    <property type="component" value="Unassembled WGS sequence"/>
</dbReference>
<keyword evidence="4 6" id="KW-0805">Transcription regulation</keyword>
<dbReference type="GO" id="GO:0005829">
    <property type="term" value="C:cytosol"/>
    <property type="evidence" value="ECO:0007669"/>
    <property type="project" value="TreeGrafter"/>
</dbReference>
<dbReference type="InterPro" id="IPR015797">
    <property type="entry name" value="NUDIX_hydrolase-like_dom_sf"/>
</dbReference>
<dbReference type="EMBL" id="MHNL01000007">
    <property type="protein sequence ID" value="OGZ45205.1"/>
    <property type="molecule type" value="Genomic_DNA"/>
</dbReference>
<accession>A0A1G2G4M8</accession>
<evidence type="ECO:0000256" key="5">
    <source>
        <dbReference type="ARBA" id="ARBA00023163"/>
    </source>
</evidence>
<comment type="caution">
    <text evidence="8">The sequence shown here is derived from an EMBL/GenBank/DDBJ whole genome shotgun (WGS) entry which is preliminary data.</text>
</comment>
<dbReference type="SUPFAM" id="SSF55811">
    <property type="entry name" value="Nudix"/>
    <property type="match status" value="1"/>
</dbReference>
<gene>
    <name evidence="6" type="primary">nusB</name>
    <name evidence="8" type="ORF">A2756_01085</name>
</gene>
<name>A0A1G2G4M8_9BACT</name>
<dbReference type="InterPro" id="IPR035926">
    <property type="entry name" value="NusB-like_sf"/>
</dbReference>
<evidence type="ECO:0000313" key="8">
    <source>
        <dbReference type="EMBL" id="OGZ45205.1"/>
    </source>
</evidence>
<keyword evidence="3 6" id="KW-0694">RNA-binding</keyword>
<evidence type="ECO:0000313" key="9">
    <source>
        <dbReference type="Proteomes" id="UP000177785"/>
    </source>
</evidence>
<dbReference type="Gene3D" id="3.90.79.10">
    <property type="entry name" value="Nucleoside Triphosphate Pyrophosphohydrolase"/>
    <property type="match status" value="1"/>
</dbReference>
<dbReference type="AlphaFoldDB" id="A0A1G2G4M8"/>